<evidence type="ECO:0000313" key="1">
    <source>
        <dbReference type="EMBL" id="CAG6640398.1"/>
    </source>
</evidence>
<name>A0A8D8VZM1_9HEMI</name>
<accession>A0A8D8VZM1</accession>
<organism evidence="1">
    <name type="scientific">Cacopsylla melanoneura</name>
    <dbReference type="NCBI Taxonomy" id="428564"/>
    <lineage>
        <taxon>Eukaryota</taxon>
        <taxon>Metazoa</taxon>
        <taxon>Ecdysozoa</taxon>
        <taxon>Arthropoda</taxon>
        <taxon>Hexapoda</taxon>
        <taxon>Insecta</taxon>
        <taxon>Pterygota</taxon>
        <taxon>Neoptera</taxon>
        <taxon>Paraneoptera</taxon>
        <taxon>Hemiptera</taxon>
        <taxon>Sternorrhyncha</taxon>
        <taxon>Psylloidea</taxon>
        <taxon>Psyllidae</taxon>
        <taxon>Psyllinae</taxon>
        <taxon>Cacopsylla</taxon>
    </lineage>
</organism>
<sequence>MSLLITKGYSNFGKRGEKNVTFVSRNQIFMKTEYWIMTFLVVETTCHKNVKKTKTFTITKSNTPLVKLLEYVHMFFFLHTLLVFHVNRQLGEQNNTRGVVYFPGAS</sequence>
<protein>
    <submittedName>
        <fullName evidence="1">Uncharacterized protein</fullName>
    </submittedName>
</protein>
<reference evidence="1" key="1">
    <citation type="submission" date="2021-05" db="EMBL/GenBank/DDBJ databases">
        <authorList>
            <person name="Alioto T."/>
            <person name="Alioto T."/>
            <person name="Gomez Garrido J."/>
        </authorList>
    </citation>
    <scope>NUCLEOTIDE SEQUENCE</scope>
</reference>
<dbReference type="AlphaFoldDB" id="A0A8D8VZM1"/>
<proteinExistence type="predicted"/>
<dbReference type="EMBL" id="HBUF01111838">
    <property type="protein sequence ID" value="CAG6640398.1"/>
    <property type="molecule type" value="Transcribed_RNA"/>
</dbReference>